<comment type="subcellular location">
    <subcellularLocation>
        <location evidence="1">Nucleus</location>
    </subcellularLocation>
</comment>
<dbReference type="GeneTree" id="ENSGT01030000234519"/>
<dbReference type="Pfam" id="PF03920">
    <property type="entry name" value="TLE_N"/>
    <property type="match status" value="1"/>
</dbReference>
<sequence>MERAVDYIHQSDSIFFFFFFQTEIAKRLNVICAQLIPFLSQEHQQQVVQAMERAKQVTMGELNASIGQQLQAQHLSQHAQGLPVGPHPSGLSHPGLALGGGSSLLALSGALGAQLAAKDERAHLEAAAAAAAAAEHHRGTVSHGFLCGCKK</sequence>
<reference evidence="5" key="3">
    <citation type="submission" date="2025-09" db="UniProtKB">
        <authorList>
            <consortium name="Ensembl"/>
        </authorList>
    </citation>
    <scope>IDENTIFICATION</scope>
</reference>
<dbReference type="PANTHER" id="PTHR10814:SF33">
    <property type="entry name" value="TRANSDUCIN-LIKE ENHANCER PROTEIN 7"/>
    <property type="match status" value="1"/>
</dbReference>
<dbReference type="GO" id="GO:0005634">
    <property type="term" value="C:nucleus"/>
    <property type="evidence" value="ECO:0007669"/>
    <property type="project" value="UniProtKB-SubCell"/>
</dbReference>
<evidence type="ECO:0000313" key="6">
    <source>
        <dbReference type="Proteomes" id="UP000265120"/>
    </source>
</evidence>
<dbReference type="PANTHER" id="PTHR10814">
    <property type="entry name" value="TRANSDUCIN-LIKE ENHANCER PROTEIN"/>
    <property type="match status" value="1"/>
</dbReference>
<dbReference type="Ensembl" id="ENSCSET00000000488.1">
    <property type="protein sequence ID" value="ENSCSEP00000000463.1"/>
    <property type="gene ID" value="ENSCSEG00000000315.1"/>
</dbReference>
<dbReference type="GO" id="GO:0090090">
    <property type="term" value="P:negative regulation of canonical Wnt signaling pathway"/>
    <property type="evidence" value="ECO:0007669"/>
    <property type="project" value="TreeGrafter"/>
</dbReference>
<evidence type="ECO:0000313" key="5">
    <source>
        <dbReference type="Ensembl" id="ENSCSEP00000000463.1"/>
    </source>
</evidence>
<protein>
    <submittedName>
        <fullName evidence="5">Transducin-like enhancer protein 1</fullName>
    </submittedName>
</protein>
<dbReference type="InterPro" id="IPR009146">
    <property type="entry name" value="Groucho_enhance"/>
</dbReference>
<dbReference type="GO" id="GO:0005667">
    <property type="term" value="C:transcription regulator complex"/>
    <property type="evidence" value="ECO:0007669"/>
    <property type="project" value="TreeGrafter"/>
</dbReference>
<evidence type="ECO:0000256" key="3">
    <source>
        <dbReference type="ARBA" id="ARBA00023242"/>
    </source>
</evidence>
<evidence type="ECO:0000256" key="2">
    <source>
        <dbReference type="ARBA" id="ARBA00005969"/>
    </source>
</evidence>
<dbReference type="Proteomes" id="UP000265120">
    <property type="component" value="Chromosome 2"/>
</dbReference>
<evidence type="ECO:0000256" key="1">
    <source>
        <dbReference type="ARBA" id="ARBA00004123"/>
    </source>
</evidence>
<proteinExistence type="inferred from homology"/>
<dbReference type="InterPro" id="IPR005617">
    <property type="entry name" value="Groucho/TLE_N"/>
</dbReference>
<accession>A0A3P8UB33</accession>
<comment type="similarity">
    <text evidence="2">Belongs to the WD repeat Groucho/TLE family.</text>
</comment>
<organism evidence="5 6">
    <name type="scientific">Cynoglossus semilaevis</name>
    <name type="common">Tongue sole</name>
    <dbReference type="NCBI Taxonomy" id="244447"/>
    <lineage>
        <taxon>Eukaryota</taxon>
        <taxon>Metazoa</taxon>
        <taxon>Chordata</taxon>
        <taxon>Craniata</taxon>
        <taxon>Vertebrata</taxon>
        <taxon>Euteleostomi</taxon>
        <taxon>Actinopterygii</taxon>
        <taxon>Neopterygii</taxon>
        <taxon>Teleostei</taxon>
        <taxon>Neoteleostei</taxon>
        <taxon>Acanthomorphata</taxon>
        <taxon>Carangaria</taxon>
        <taxon>Pleuronectiformes</taxon>
        <taxon>Pleuronectoidei</taxon>
        <taxon>Cynoglossidae</taxon>
        <taxon>Cynoglossinae</taxon>
        <taxon>Cynoglossus</taxon>
    </lineage>
</organism>
<reference evidence="5 6" key="1">
    <citation type="journal article" date="2014" name="Nat. Genet.">
        <title>Whole-genome sequence of a flatfish provides insights into ZW sex chromosome evolution and adaptation to a benthic lifestyle.</title>
        <authorList>
            <person name="Chen S."/>
            <person name="Zhang G."/>
            <person name="Shao C."/>
            <person name="Huang Q."/>
            <person name="Liu G."/>
            <person name="Zhang P."/>
            <person name="Song W."/>
            <person name="An N."/>
            <person name="Chalopin D."/>
            <person name="Volff J.N."/>
            <person name="Hong Y."/>
            <person name="Li Q."/>
            <person name="Sha Z."/>
            <person name="Zhou H."/>
            <person name="Xie M."/>
            <person name="Yu Q."/>
            <person name="Liu Y."/>
            <person name="Xiang H."/>
            <person name="Wang N."/>
            <person name="Wu K."/>
            <person name="Yang C."/>
            <person name="Zhou Q."/>
            <person name="Liao X."/>
            <person name="Yang L."/>
            <person name="Hu Q."/>
            <person name="Zhang J."/>
            <person name="Meng L."/>
            <person name="Jin L."/>
            <person name="Tian Y."/>
            <person name="Lian J."/>
            <person name="Yang J."/>
            <person name="Miao G."/>
            <person name="Liu S."/>
            <person name="Liang Z."/>
            <person name="Yan F."/>
            <person name="Li Y."/>
            <person name="Sun B."/>
            <person name="Zhang H."/>
            <person name="Zhang J."/>
            <person name="Zhu Y."/>
            <person name="Du M."/>
            <person name="Zhao Y."/>
            <person name="Schartl M."/>
            <person name="Tang Q."/>
            <person name="Wang J."/>
        </authorList>
    </citation>
    <scope>NUCLEOTIDE SEQUENCE</scope>
</reference>
<reference evidence="5" key="2">
    <citation type="submission" date="2025-08" db="UniProtKB">
        <authorList>
            <consortium name="Ensembl"/>
        </authorList>
    </citation>
    <scope>IDENTIFICATION</scope>
</reference>
<dbReference type="AlphaFoldDB" id="A0A3P8UB33"/>
<dbReference type="GO" id="GO:0003714">
    <property type="term" value="F:transcription corepressor activity"/>
    <property type="evidence" value="ECO:0007669"/>
    <property type="project" value="TreeGrafter"/>
</dbReference>
<name>A0A3P8UB33_CYNSE</name>
<feature type="domain" description="Groucho/TLE N-terminal Q-rich" evidence="4">
    <location>
        <begin position="18"/>
        <end position="75"/>
    </location>
</feature>
<evidence type="ECO:0000259" key="4">
    <source>
        <dbReference type="Pfam" id="PF03920"/>
    </source>
</evidence>
<keyword evidence="6" id="KW-1185">Reference proteome</keyword>
<keyword evidence="3" id="KW-0539">Nucleus</keyword>